<dbReference type="EMBL" id="RCHU02000002">
    <property type="protein sequence ID" value="KAL3603305.1"/>
    <property type="molecule type" value="Genomic_DNA"/>
</dbReference>
<accession>A0ACC4CQV1</accession>
<dbReference type="Proteomes" id="UP000309997">
    <property type="component" value="Unassembled WGS sequence"/>
</dbReference>
<gene>
    <name evidence="1" type="ORF">D5086_004164</name>
</gene>
<name>A0ACC4CQV1_POPAL</name>
<keyword evidence="2" id="KW-1185">Reference proteome</keyword>
<comment type="caution">
    <text evidence="1">The sequence shown here is derived from an EMBL/GenBank/DDBJ whole genome shotgun (WGS) entry which is preliminary data.</text>
</comment>
<organism evidence="1 2">
    <name type="scientific">Populus alba</name>
    <name type="common">White poplar</name>
    <dbReference type="NCBI Taxonomy" id="43335"/>
    <lineage>
        <taxon>Eukaryota</taxon>
        <taxon>Viridiplantae</taxon>
        <taxon>Streptophyta</taxon>
        <taxon>Embryophyta</taxon>
        <taxon>Tracheophyta</taxon>
        <taxon>Spermatophyta</taxon>
        <taxon>Magnoliopsida</taxon>
        <taxon>eudicotyledons</taxon>
        <taxon>Gunneridae</taxon>
        <taxon>Pentapetalae</taxon>
        <taxon>rosids</taxon>
        <taxon>fabids</taxon>
        <taxon>Malpighiales</taxon>
        <taxon>Salicaceae</taxon>
        <taxon>Saliceae</taxon>
        <taxon>Populus</taxon>
    </lineage>
</organism>
<sequence length="679" mass="71545">MNPIPLRWKGACILAAFSDAIEDGVDILSLSLGSIAIGAFHAVENGITVVCSTGNEGPPKETVTKKFVSDVVLGGNKVIEVEDKTRGFADKFMEFLMTVISSKDAAEILAYIDSTNFAAPEAADNVAAWKANDTEVNLRGTESPQLNVISGTSMSCPHVSAMIAVVKPQSPSWSPSAIKSAIMTTVLVESAGAAEGEKDGVYIVYMGAATSSSKNDHAQLLSSVLKRRKNALVQSYVHGISGFAARLSAAEAQSIAKTPGVVSVFPDPVYQLHTTRSWDFLKYGTDVVIDSSPNSNSSSSSGGYDSIIGILDTGISPESESFSDKDMGPIPSRWNGTCVDAHDFCNGKIIGARAYNSPDDDDDDDDNTPRDMMGHGTHVASTAAGTTVPDASYYGLATGTATGGSPGSRIAMYRVCARYGCAGSSILAAFSDAIKDGVDILSLSLGSPASFMLDYKEDPIAIGAFHAVENGITVVCSAGNDGPSEETVTNVAPWILTVAATTIDRKFESNVVLDGEKVIKGEAINFANIGTSPVHPMIYGKSAKKTDATESEARNCNPDSMDEEMIKGKIVLCDNDDDSYSFYSKEEEVRSLGGIGLVLVDDKMSGVASNYNEFPLTVISSKDAPGILSYLNSTKNPVATILPSTVVSQYKPAPTIAYFSSRGPSSLSRNILKAKPVLF</sequence>
<protein>
    <submittedName>
        <fullName evidence="1">Uncharacterized protein</fullName>
    </submittedName>
</protein>
<evidence type="ECO:0000313" key="2">
    <source>
        <dbReference type="Proteomes" id="UP000309997"/>
    </source>
</evidence>
<evidence type="ECO:0000313" key="1">
    <source>
        <dbReference type="EMBL" id="KAL3603305.1"/>
    </source>
</evidence>
<reference evidence="1 2" key="1">
    <citation type="journal article" date="2024" name="Plant Biotechnol. J.">
        <title>Genome and CRISPR/Cas9 system of a widespread forest tree (Populus alba) in the world.</title>
        <authorList>
            <person name="Liu Y.J."/>
            <person name="Jiang P.F."/>
            <person name="Han X.M."/>
            <person name="Li X.Y."/>
            <person name="Wang H.M."/>
            <person name="Wang Y.J."/>
            <person name="Wang X.X."/>
            <person name="Zeng Q.Y."/>
        </authorList>
    </citation>
    <scope>NUCLEOTIDE SEQUENCE [LARGE SCALE GENOMIC DNA]</scope>
    <source>
        <strain evidence="2">cv. PAL-ZL1</strain>
    </source>
</reference>
<proteinExistence type="predicted"/>